<dbReference type="AlphaFoldDB" id="A0A1S4BGL6"/>
<name>A0A1S4BGL6_TOBAC</name>
<dbReference type="OrthoDB" id="414945at2759"/>
<dbReference type="SUPFAM" id="SSF56672">
    <property type="entry name" value="DNA/RNA polymerases"/>
    <property type="match status" value="1"/>
</dbReference>
<evidence type="ECO:0000313" key="3">
    <source>
        <dbReference type="RefSeq" id="XP_016487997.1"/>
    </source>
</evidence>
<dbReference type="CDD" id="cd09272">
    <property type="entry name" value="RNase_HI_RT_Ty1"/>
    <property type="match status" value="1"/>
</dbReference>
<dbReference type="STRING" id="4097.A0A1S4BGL6"/>
<organism evidence="3">
    <name type="scientific">Nicotiana tabacum</name>
    <name type="common">Common tobacco</name>
    <dbReference type="NCBI Taxonomy" id="4097"/>
    <lineage>
        <taxon>Eukaryota</taxon>
        <taxon>Viridiplantae</taxon>
        <taxon>Streptophyta</taxon>
        <taxon>Embryophyta</taxon>
        <taxon>Tracheophyta</taxon>
        <taxon>Spermatophyta</taxon>
        <taxon>Magnoliopsida</taxon>
        <taxon>eudicotyledons</taxon>
        <taxon>Gunneridae</taxon>
        <taxon>Pentapetalae</taxon>
        <taxon>asterids</taxon>
        <taxon>lamiids</taxon>
        <taxon>Solanales</taxon>
        <taxon>Solanaceae</taxon>
        <taxon>Nicotianoideae</taxon>
        <taxon>Nicotianeae</taxon>
        <taxon>Nicotiana</taxon>
    </lineage>
</organism>
<reference evidence="3" key="1">
    <citation type="submission" date="2025-08" db="UniProtKB">
        <authorList>
            <consortium name="RefSeq"/>
        </authorList>
    </citation>
    <scope>IDENTIFICATION</scope>
</reference>
<dbReference type="PANTHER" id="PTHR11439:SF498">
    <property type="entry name" value="DNAK FAMILY PROTEIN"/>
    <property type="match status" value="1"/>
</dbReference>
<dbReference type="Pfam" id="PF07727">
    <property type="entry name" value="RVT_2"/>
    <property type="match status" value="1"/>
</dbReference>
<dbReference type="InterPro" id="IPR013103">
    <property type="entry name" value="RVT_2"/>
</dbReference>
<proteinExistence type="predicted"/>
<evidence type="ECO:0000259" key="2">
    <source>
        <dbReference type="Pfam" id="PF07727"/>
    </source>
</evidence>
<dbReference type="PANTHER" id="PTHR11439">
    <property type="entry name" value="GAG-POL-RELATED RETROTRANSPOSON"/>
    <property type="match status" value="1"/>
</dbReference>
<sequence length="446" mass="50181">MTTIRCLLAVAIKKGWGISQLDVNNAFLHGELQEEVYMKFPAGKIPPNPNHVCLLRKSLYGLRQAPRQWYARLTTALSFKGFYSSLNDYSLFYKKSIYSISIVVVYVDDILLTGNNKEELHQLKQFLQQEFQIKDLGDLHYFLGLETLREPQGLIISQRKFNLEVLEEFDCSSLPSATSPLDPSCKLSGESGDLLSDPTVYHRLLEKLNYLTHTRPDLSYPVQHLSQFMQQPRVPHFNAALQVVRYLRTNPGQGIFMSSDPSFTLLAFCNADWGSCVNTRRSISGYFVTHGRSPISWKSKKQASVSLSFVEVEYRSMRRVVAEVTWLTRLLTDLATPPSLPVSIHFDSQAAIHIARNPPISSPNRSLGHPIIQFLASWVSLHSPPTWGGVGISSMKPQLPPSSFTSHKKENQFAIKRKVANGFGDRVQKEKNGPTVEDPSPNSDSG</sequence>
<feature type="domain" description="Reverse transcriptase Ty1/copia-type" evidence="2">
    <location>
        <begin position="3"/>
        <end position="180"/>
    </location>
</feature>
<dbReference type="KEGG" id="nta:107808028"/>
<gene>
    <name evidence="3" type="primary">LOC107808028</name>
</gene>
<feature type="region of interest" description="Disordered" evidence="1">
    <location>
        <begin position="400"/>
        <end position="446"/>
    </location>
</feature>
<dbReference type="PaxDb" id="4097-A0A1S4BGL6"/>
<accession>A0A1S4BGL6</accession>
<protein>
    <submittedName>
        <fullName evidence="3">Uncharacterized mitochondrial protein AtMg00810-like</fullName>
    </submittedName>
</protein>
<evidence type="ECO:0000256" key="1">
    <source>
        <dbReference type="SAM" id="MobiDB-lite"/>
    </source>
</evidence>
<dbReference type="RefSeq" id="XP_016487997.1">
    <property type="nucleotide sequence ID" value="XM_016632511.1"/>
</dbReference>
<dbReference type="InterPro" id="IPR043502">
    <property type="entry name" value="DNA/RNA_pol_sf"/>
</dbReference>